<name>A0A3D2X2P1_9FIRM</name>
<gene>
    <name evidence="5" type="ORF">DHW61_01865</name>
</gene>
<protein>
    <submittedName>
        <fullName evidence="5">Spermidine/putrescine ABC transporter ATP-binding protein</fullName>
    </submittedName>
</protein>
<evidence type="ECO:0000313" key="5">
    <source>
        <dbReference type="EMBL" id="HCL01154.1"/>
    </source>
</evidence>
<reference evidence="5 6" key="1">
    <citation type="journal article" date="2018" name="Nat. Biotechnol.">
        <title>A standardized bacterial taxonomy based on genome phylogeny substantially revises the tree of life.</title>
        <authorList>
            <person name="Parks D.H."/>
            <person name="Chuvochina M."/>
            <person name="Waite D.W."/>
            <person name="Rinke C."/>
            <person name="Skarshewski A."/>
            <person name="Chaumeil P.A."/>
            <person name="Hugenholtz P."/>
        </authorList>
    </citation>
    <scope>NUCLEOTIDE SEQUENCE [LARGE SCALE GENOMIC DNA]</scope>
    <source>
        <strain evidence="5">UBA11728</strain>
    </source>
</reference>
<dbReference type="PANTHER" id="PTHR42788">
    <property type="entry name" value="TAURINE IMPORT ATP-BINDING PROTEIN-RELATED"/>
    <property type="match status" value="1"/>
</dbReference>
<dbReference type="InterPro" id="IPR050166">
    <property type="entry name" value="ABC_transporter_ATP-bind"/>
</dbReference>
<accession>A0A3D2X2P1</accession>
<keyword evidence="3 5" id="KW-0067">ATP-binding</keyword>
<dbReference type="Proteomes" id="UP000262969">
    <property type="component" value="Unassembled WGS sequence"/>
</dbReference>
<keyword evidence="2" id="KW-0547">Nucleotide-binding</keyword>
<dbReference type="PANTHER" id="PTHR42788:SF21">
    <property type="entry name" value="ABC TRANSPORTER ATP-BINDING PROTEIN"/>
    <property type="match status" value="1"/>
</dbReference>
<dbReference type="InterPro" id="IPR017871">
    <property type="entry name" value="ABC_transporter-like_CS"/>
</dbReference>
<dbReference type="GO" id="GO:0005524">
    <property type="term" value="F:ATP binding"/>
    <property type="evidence" value="ECO:0007669"/>
    <property type="project" value="UniProtKB-KW"/>
</dbReference>
<dbReference type="PROSITE" id="PS00211">
    <property type="entry name" value="ABC_TRANSPORTER_1"/>
    <property type="match status" value="1"/>
</dbReference>
<dbReference type="Pfam" id="PF00005">
    <property type="entry name" value="ABC_tran"/>
    <property type="match status" value="1"/>
</dbReference>
<dbReference type="InterPro" id="IPR003593">
    <property type="entry name" value="AAA+_ATPase"/>
</dbReference>
<evidence type="ECO:0000313" key="6">
    <source>
        <dbReference type="Proteomes" id="UP000262969"/>
    </source>
</evidence>
<feature type="domain" description="ABC transporter" evidence="4">
    <location>
        <begin position="11"/>
        <end position="242"/>
    </location>
</feature>
<sequence>MDSNTTTNEFLHVDHLSYSYHTLAGETTALKDVSFHVSEGQFLAIVGPSGCGKSTLLSLIAGLIKPDTGSIYIKGKDTKNSGLNIGYMLQKDHLLDWRSTLRNVALGLEIQHKYSDQSMVIINHLLETYGLISFIDSKPTELSGGMRQRAALIRTLLLQPDILLLDEPFSALDYQTRLEVSDDICKIIRKENKTAVLITHDIAEAISTADKVIVLSNRPASIKKEFEISLTSKDESPLQKRLAPEFSTYFNLIWKELTSL</sequence>
<dbReference type="InterPro" id="IPR027417">
    <property type="entry name" value="P-loop_NTPase"/>
</dbReference>
<keyword evidence="1" id="KW-0813">Transport</keyword>
<dbReference type="CDD" id="cd03293">
    <property type="entry name" value="ABC_NrtD_SsuB_transporters"/>
    <property type="match status" value="1"/>
</dbReference>
<dbReference type="GO" id="GO:0016887">
    <property type="term" value="F:ATP hydrolysis activity"/>
    <property type="evidence" value="ECO:0007669"/>
    <property type="project" value="InterPro"/>
</dbReference>
<evidence type="ECO:0000256" key="1">
    <source>
        <dbReference type="ARBA" id="ARBA00022448"/>
    </source>
</evidence>
<comment type="caution">
    <text evidence="5">The sequence shown here is derived from an EMBL/GenBank/DDBJ whole genome shotgun (WGS) entry which is preliminary data.</text>
</comment>
<dbReference type="AlphaFoldDB" id="A0A3D2X2P1"/>
<dbReference type="PROSITE" id="PS50893">
    <property type="entry name" value="ABC_TRANSPORTER_2"/>
    <property type="match status" value="1"/>
</dbReference>
<dbReference type="SMART" id="SM00382">
    <property type="entry name" value="AAA"/>
    <property type="match status" value="1"/>
</dbReference>
<evidence type="ECO:0000259" key="4">
    <source>
        <dbReference type="PROSITE" id="PS50893"/>
    </source>
</evidence>
<dbReference type="Gene3D" id="3.40.50.300">
    <property type="entry name" value="P-loop containing nucleotide triphosphate hydrolases"/>
    <property type="match status" value="1"/>
</dbReference>
<organism evidence="5 6">
    <name type="scientific">Lachnoclostridium phytofermentans</name>
    <dbReference type="NCBI Taxonomy" id="66219"/>
    <lineage>
        <taxon>Bacteria</taxon>
        <taxon>Bacillati</taxon>
        <taxon>Bacillota</taxon>
        <taxon>Clostridia</taxon>
        <taxon>Lachnospirales</taxon>
        <taxon>Lachnospiraceae</taxon>
    </lineage>
</organism>
<evidence type="ECO:0000256" key="3">
    <source>
        <dbReference type="ARBA" id="ARBA00022840"/>
    </source>
</evidence>
<dbReference type="EMBL" id="DPVV01000068">
    <property type="protein sequence ID" value="HCL01154.1"/>
    <property type="molecule type" value="Genomic_DNA"/>
</dbReference>
<evidence type="ECO:0000256" key="2">
    <source>
        <dbReference type="ARBA" id="ARBA00022741"/>
    </source>
</evidence>
<dbReference type="InterPro" id="IPR003439">
    <property type="entry name" value="ABC_transporter-like_ATP-bd"/>
</dbReference>
<dbReference type="SUPFAM" id="SSF52540">
    <property type="entry name" value="P-loop containing nucleoside triphosphate hydrolases"/>
    <property type="match status" value="1"/>
</dbReference>
<proteinExistence type="predicted"/>